<dbReference type="PROSITE" id="PS50850">
    <property type="entry name" value="MFS"/>
    <property type="match status" value="1"/>
</dbReference>
<dbReference type="InterPro" id="IPR011701">
    <property type="entry name" value="MFS"/>
</dbReference>
<dbReference type="STRING" id="103827.A0A0N5DCG1"/>
<keyword evidence="3" id="KW-0472">Membrane</keyword>
<comment type="subcellular location">
    <subcellularLocation>
        <location evidence="1">Membrane</location>
        <topology evidence="1">Multi-pass membrane protein</topology>
    </subcellularLocation>
</comment>
<accession>A0A0N5DCG1</accession>
<name>A0A0N5DCG1_THECL</name>
<evidence type="ECO:0000256" key="3">
    <source>
        <dbReference type="SAM" id="Phobius"/>
    </source>
</evidence>
<feature type="domain" description="Major facilitator superfamily (MFS) profile" evidence="4">
    <location>
        <begin position="29"/>
        <end position="398"/>
    </location>
</feature>
<feature type="transmembrane region" description="Helical" evidence="3">
    <location>
        <begin position="70"/>
        <end position="90"/>
    </location>
</feature>
<dbReference type="InterPro" id="IPR036259">
    <property type="entry name" value="MFS_trans_sf"/>
</dbReference>
<evidence type="ECO:0000313" key="6">
    <source>
        <dbReference type="Proteomes" id="UP000276776"/>
    </source>
</evidence>
<proteinExistence type="predicted"/>
<dbReference type="EMBL" id="UYYF01005496">
    <property type="protein sequence ID" value="VDN08580.1"/>
    <property type="molecule type" value="Genomic_DNA"/>
</dbReference>
<dbReference type="InterPro" id="IPR020846">
    <property type="entry name" value="MFS_dom"/>
</dbReference>
<evidence type="ECO:0000313" key="5">
    <source>
        <dbReference type="EMBL" id="VDN08580.1"/>
    </source>
</evidence>
<dbReference type="PANTHER" id="PTHR11360:SF284">
    <property type="entry name" value="EG:103B4.3 PROTEIN-RELATED"/>
    <property type="match status" value="1"/>
</dbReference>
<sequence>MKKNIEDNKNKDKEGENKRYVPVVDGGWGWVVVVGSFFIHVFADGIVYSFGILLEVIMKEFNASNTKASMIISLLTGLTLGAGPIASAVTNKFGCRVATISGSLIATAGCAASYYATSVEYLMVSVGCVMGMGFGLMYCPAIVIVTMYFERKRAMATGIAVCGAGIGTILFAPLSEELIKAFSWRTVFAVYAAIVSLCSLCGATFRPLTFVAEEDETNNKGLKNYELDDEKTLLSTVVHQRSGGDLSEKNAISKHSETSTENVSHEKSGQISESTGFITVRDVFYTGSMSELPQDERYRSLLSLNAHTHDKKNSLESASMDDEEEKGSKAREILRTIGKMTDISLLVDPIFLLYAVSNLLTSIAFNSPLVFLPSHATNLGCTPSESARIVSAFGRYAL</sequence>
<dbReference type="FunFam" id="1.20.1250.20:FF:000664">
    <property type="entry name" value="MonoCarboxylate Transporter family"/>
    <property type="match status" value="1"/>
</dbReference>
<reference evidence="7" key="1">
    <citation type="submission" date="2017-02" db="UniProtKB">
        <authorList>
            <consortium name="WormBaseParasite"/>
        </authorList>
    </citation>
    <scope>IDENTIFICATION</scope>
</reference>
<dbReference type="WBParaSite" id="TCLT_0001088301-mRNA-1">
    <property type="protein sequence ID" value="TCLT_0001088301-mRNA-1"/>
    <property type="gene ID" value="TCLT_0001088301"/>
</dbReference>
<evidence type="ECO:0000259" key="4">
    <source>
        <dbReference type="PROSITE" id="PS50850"/>
    </source>
</evidence>
<feature type="transmembrane region" description="Helical" evidence="3">
    <location>
        <begin position="28"/>
        <end position="50"/>
    </location>
</feature>
<organism evidence="7">
    <name type="scientific">Thelazia callipaeda</name>
    <name type="common">Oriental eyeworm</name>
    <name type="synonym">Parasitic nematode</name>
    <dbReference type="NCBI Taxonomy" id="103827"/>
    <lineage>
        <taxon>Eukaryota</taxon>
        <taxon>Metazoa</taxon>
        <taxon>Ecdysozoa</taxon>
        <taxon>Nematoda</taxon>
        <taxon>Chromadorea</taxon>
        <taxon>Rhabditida</taxon>
        <taxon>Spirurina</taxon>
        <taxon>Spiruromorpha</taxon>
        <taxon>Thelazioidea</taxon>
        <taxon>Thelaziidae</taxon>
        <taxon>Thelazia</taxon>
    </lineage>
</organism>
<dbReference type="GO" id="GO:0008028">
    <property type="term" value="F:monocarboxylic acid transmembrane transporter activity"/>
    <property type="evidence" value="ECO:0007669"/>
    <property type="project" value="TreeGrafter"/>
</dbReference>
<feature type="transmembrane region" description="Helical" evidence="3">
    <location>
        <begin position="156"/>
        <end position="174"/>
    </location>
</feature>
<evidence type="ECO:0000256" key="2">
    <source>
        <dbReference type="SAM" id="MobiDB-lite"/>
    </source>
</evidence>
<feature type="transmembrane region" description="Helical" evidence="3">
    <location>
        <begin position="186"/>
        <end position="205"/>
    </location>
</feature>
<keyword evidence="6" id="KW-1185">Reference proteome</keyword>
<feature type="transmembrane region" description="Helical" evidence="3">
    <location>
        <begin position="345"/>
        <end position="365"/>
    </location>
</feature>
<protein>
    <submittedName>
        <fullName evidence="7">MFS domain-containing protein</fullName>
    </submittedName>
</protein>
<dbReference type="InterPro" id="IPR050327">
    <property type="entry name" value="Proton-linked_MCT"/>
</dbReference>
<dbReference type="Pfam" id="PF07690">
    <property type="entry name" value="MFS_1"/>
    <property type="match status" value="1"/>
</dbReference>
<dbReference type="OMA" id="PEYSEHA"/>
<keyword evidence="3" id="KW-0812">Transmembrane</keyword>
<dbReference type="OrthoDB" id="6499973at2759"/>
<dbReference type="Gene3D" id="1.20.1250.20">
    <property type="entry name" value="MFS general substrate transporter like domains"/>
    <property type="match status" value="1"/>
</dbReference>
<evidence type="ECO:0000256" key="1">
    <source>
        <dbReference type="ARBA" id="ARBA00004141"/>
    </source>
</evidence>
<dbReference type="AlphaFoldDB" id="A0A0N5DCG1"/>
<gene>
    <name evidence="5" type="ORF">TCLT_LOCUS10862</name>
</gene>
<keyword evidence="3" id="KW-1133">Transmembrane helix</keyword>
<feature type="transmembrane region" description="Helical" evidence="3">
    <location>
        <begin position="122"/>
        <end position="149"/>
    </location>
</feature>
<dbReference type="GO" id="GO:0016020">
    <property type="term" value="C:membrane"/>
    <property type="evidence" value="ECO:0007669"/>
    <property type="project" value="UniProtKB-SubCell"/>
</dbReference>
<feature type="compositionally biased region" description="Basic and acidic residues" evidence="2">
    <location>
        <begin position="254"/>
        <end position="268"/>
    </location>
</feature>
<evidence type="ECO:0000313" key="7">
    <source>
        <dbReference type="WBParaSite" id="TCLT_0001088301-mRNA-1"/>
    </source>
</evidence>
<dbReference type="Proteomes" id="UP000276776">
    <property type="component" value="Unassembled WGS sequence"/>
</dbReference>
<dbReference type="PANTHER" id="PTHR11360">
    <property type="entry name" value="MONOCARBOXYLATE TRANSPORTER"/>
    <property type="match status" value="1"/>
</dbReference>
<feature type="transmembrane region" description="Helical" evidence="3">
    <location>
        <begin position="97"/>
        <end position="116"/>
    </location>
</feature>
<dbReference type="SUPFAM" id="SSF103473">
    <property type="entry name" value="MFS general substrate transporter"/>
    <property type="match status" value="1"/>
</dbReference>
<feature type="region of interest" description="Disordered" evidence="2">
    <location>
        <begin position="241"/>
        <end position="270"/>
    </location>
</feature>
<reference evidence="5 6" key="2">
    <citation type="submission" date="2018-11" db="EMBL/GenBank/DDBJ databases">
        <authorList>
            <consortium name="Pathogen Informatics"/>
        </authorList>
    </citation>
    <scope>NUCLEOTIDE SEQUENCE [LARGE SCALE GENOMIC DNA]</scope>
</reference>